<protein>
    <submittedName>
        <fullName evidence="2">Uncharacterized protein</fullName>
    </submittedName>
</protein>
<proteinExistence type="predicted"/>
<evidence type="ECO:0000256" key="1">
    <source>
        <dbReference type="SAM" id="MobiDB-lite"/>
    </source>
</evidence>
<evidence type="ECO:0000313" key="2">
    <source>
        <dbReference type="EMBL" id="KAF0770083.1"/>
    </source>
</evidence>
<name>A0A6G0ZGX5_APHCR</name>
<accession>A0A6G0ZGX5</accession>
<sequence>MIYTKNYSIWDPGGNPALSSDVGGSGDSGASGTTQTCIDRSCEFRHSSNHQNAQVFAHLRLFGYLAINFKCTSFECNTLYAPPLRSRNFLPMTCCD</sequence>
<evidence type="ECO:0000313" key="3">
    <source>
        <dbReference type="Proteomes" id="UP000478052"/>
    </source>
</evidence>
<keyword evidence="3" id="KW-1185">Reference proteome</keyword>
<dbReference type="Proteomes" id="UP000478052">
    <property type="component" value="Unassembled WGS sequence"/>
</dbReference>
<comment type="caution">
    <text evidence="2">The sequence shown here is derived from an EMBL/GenBank/DDBJ whole genome shotgun (WGS) entry which is preliminary data.</text>
</comment>
<organism evidence="2 3">
    <name type="scientific">Aphis craccivora</name>
    <name type="common">Cowpea aphid</name>
    <dbReference type="NCBI Taxonomy" id="307492"/>
    <lineage>
        <taxon>Eukaryota</taxon>
        <taxon>Metazoa</taxon>
        <taxon>Ecdysozoa</taxon>
        <taxon>Arthropoda</taxon>
        <taxon>Hexapoda</taxon>
        <taxon>Insecta</taxon>
        <taxon>Pterygota</taxon>
        <taxon>Neoptera</taxon>
        <taxon>Paraneoptera</taxon>
        <taxon>Hemiptera</taxon>
        <taxon>Sternorrhyncha</taxon>
        <taxon>Aphidomorpha</taxon>
        <taxon>Aphidoidea</taxon>
        <taxon>Aphididae</taxon>
        <taxon>Aphidini</taxon>
        <taxon>Aphis</taxon>
        <taxon>Aphis</taxon>
    </lineage>
</organism>
<gene>
    <name evidence="2" type="ORF">FWK35_00024712</name>
</gene>
<dbReference type="EMBL" id="VUJU01000488">
    <property type="protein sequence ID" value="KAF0770083.1"/>
    <property type="molecule type" value="Genomic_DNA"/>
</dbReference>
<reference evidence="2 3" key="1">
    <citation type="submission" date="2019-08" db="EMBL/GenBank/DDBJ databases">
        <title>Whole genome of Aphis craccivora.</title>
        <authorList>
            <person name="Voronova N.V."/>
            <person name="Shulinski R.S."/>
            <person name="Bandarenka Y.V."/>
            <person name="Zhorov D.G."/>
            <person name="Warner D."/>
        </authorList>
    </citation>
    <scope>NUCLEOTIDE SEQUENCE [LARGE SCALE GENOMIC DNA]</scope>
    <source>
        <strain evidence="2">180601</strain>
        <tissue evidence="2">Whole Body</tissue>
    </source>
</reference>
<dbReference type="AlphaFoldDB" id="A0A6G0ZGX5"/>
<feature type="region of interest" description="Disordered" evidence="1">
    <location>
        <begin position="11"/>
        <end position="32"/>
    </location>
</feature>